<dbReference type="AlphaFoldDB" id="Q0W7I8"/>
<proteinExistence type="predicted"/>
<protein>
    <recommendedName>
        <fullName evidence="3">SOUL heme-binding protein</fullName>
    </recommendedName>
</protein>
<keyword evidence="2" id="KW-1185">Reference proteome</keyword>
<name>Q0W7I8_METAR</name>
<evidence type="ECO:0008006" key="3">
    <source>
        <dbReference type="Google" id="ProtNLM"/>
    </source>
</evidence>
<dbReference type="Gene3D" id="3.20.80.10">
    <property type="entry name" value="Regulatory factor, effector binding domain"/>
    <property type="match status" value="1"/>
</dbReference>
<dbReference type="eggNOG" id="arCOG04820">
    <property type="taxonomic scope" value="Archaea"/>
</dbReference>
<dbReference type="EMBL" id="AM114193">
    <property type="protein sequence ID" value="CAJ35655.1"/>
    <property type="molecule type" value="Genomic_DNA"/>
</dbReference>
<organism evidence="1 2">
    <name type="scientific">Methanocella arvoryzae (strain DSM 22066 / NBRC 105507 / MRE50)</name>
    <dbReference type="NCBI Taxonomy" id="351160"/>
    <lineage>
        <taxon>Archaea</taxon>
        <taxon>Methanobacteriati</taxon>
        <taxon>Methanobacteriota</taxon>
        <taxon>Stenosarchaea group</taxon>
        <taxon>Methanomicrobia</taxon>
        <taxon>Methanocellales</taxon>
        <taxon>Methanocellaceae</taxon>
        <taxon>Methanocella</taxon>
    </lineage>
</organism>
<dbReference type="InterPro" id="IPR011256">
    <property type="entry name" value="Reg_factor_effector_dom_sf"/>
</dbReference>
<dbReference type="PANTHER" id="PTHR11220:SF1">
    <property type="entry name" value="HEME-BINDING PROTEIN 2"/>
    <property type="match status" value="1"/>
</dbReference>
<dbReference type="KEGG" id="rci:RCIX167"/>
<evidence type="ECO:0000313" key="2">
    <source>
        <dbReference type="Proteomes" id="UP000000663"/>
    </source>
</evidence>
<dbReference type="Pfam" id="PF04832">
    <property type="entry name" value="SOUL"/>
    <property type="match status" value="1"/>
</dbReference>
<evidence type="ECO:0000313" key="1">
    <source>
        <dbReference type="EMBL" id="CAJ35655.1"/>
    </source>
</evidence>
<accession>Q0W7I8</accession>
<dbReference type="SUPFAM" id="SSF55136">
    <property type="entry name" value="Probable bacterial effector-binding domain"/>
    <property type="match status" value="2"/>
</dbReference>
<gene>
    <name evidence="1" type="ORF">RCIX167</name>
</gene>
<sequence>MSVEQPAYETLKQDGSFEVRRYNGYVLAHVDVEADFDTALNEGFRALFGYITGHNRVRTKVPLTMPATGEVGERTETIPMTVPVIMEPRREGVYRVGFIMPGRYTLETLPRPDNESIGFTEIPDHKVAVIRFSGHSHEPKVREKIGELKDWLRGNDLEPKSSFRLARYDPPWIPGFLRHNEIMVDV</sequence>
<dbReference type="PANTHER" id="PTHR11220">
    <property type="entry name" value="HEME-BINDING PROTEIN-RELATED"/>
    <property type="match status" value="1"/>
</dbReference>
<dbReference type="Proteomes" id="UP000000663">
    <property type="component" value="Chromosome"/>
</dbReference>
<reference evidence="1 2" key="1">
    <citation type="journal article" date="2006" name="Science">
        <title>Genome of rice cluster I archaea -- the key methane producers in the rice rhizosphere.</title>
        <authorList>
            <person name="Erkel C."/>
            <person name="Kube M."/>
            <person name="Reinhardt R."/>
            <person name="Liesack W."/>
        </authorList>
    </citation>
    <scope>NUCLEOTIDE SEQUENCE [LARGE SCALE GENOMIC DNA]</scope>
    <source>
        <strain evidence="2">DSM 22066 / NBRC 105507 / MRE50</strain>
    </source>
</reference>
<dbReference type="InterPro" id="IPR006917">
    <property type="entry name" value="SOUL_heme-bd"/>
</dbReference>
<dbReference type="STRING" id="351160.RCIX167"/>